<comment type="caution">
    <text evidence="9">The sequence shown here is derived from an EMBL/GenBank/DDBJ whole genome shotgun (WGS) entry which is preliminary data.</text>
</comment>
<evidence type="ECO:0000313" key="9">
    <source>
        <dbReference type="EMBL" id="RRK32940.1"/>
    </source>
</evidence>
<gene>
    <name evidence="9" type="ORF">EBB54_17415</name>
</gene>
<evidence type="ECO:0000256" key="2">
    <source>
        <dbReference type="ARBA" id="ARBA00010792"/>
    </source>
</evidence>
<feature type="transmembrane region" description="Helical" evidence="7">
    <location>
        <begin position="50"/>
        <end position="73"/>
    </location>
</feature>
<protein>
    <submittedName>
        <fullName evidence="9">DedA family protein</fullName>
    </submittedName>
</protein>
<feature type="transmembrane region" description="Helical" evidence="7">
    <location>
        <begin position="109"/>
        <end position="131"/>
    </location>
</feature>
<dbReference type="InterPro" id="IPR051311">
    <property type="entry name" value="DedA_domain"/>
</dbReference>
<dbReference type="Pfam" id="PF09335">
    <property type="entry name" value="VTT_dom"/>
    <property type="match status" value="1"/>
</dbReference>
<evidence type="ECO:0000256" key="4">
    <source>
        <dbReference type="ARBA" id="ARBA00022692"/>
    </source>
</evidence>
<keyword evidence="5 7" id="KW-1133">Transmembrane helix</keyword>
<feature type="domain" description="VTT" evidence="8">
    <location>
        <begin position="41"/>
        <end position="158"/>
    </location>
</feature>
<dbReference type="InterPro" id="IPR032816">
    <property type="entry name" value="VTT_dom"/>
</dbReference>
<keyword evidence="4 7" id="KW-0812">Transmembrane</keyword>
<evidence type="ECO:0000256" key="6">
    <source>
        <dbReference type="ARBA" id="ARBA00023136"/>
    </source>
</evidence>
<evidence type="ECO:0000259" key="8">
    <source>
        <dbReference type="Pfam" id="PF09335"/>
    </source>
</evidence>
<proteinExistence type="inferred from homology"/>
<dbReference type="AlphaFoldDB" id="A0A426DJ77"/>
<evidence type="ECO:0000256" key="5">
    <source>
        <dbReference type="ARBA" id="ARBA00022989"/>
    </source>
</evidence>
<feature type="transmembrane region" description="Helical" evidence="7">
    <location>
        <begin position="137"/>
        <end position="160"/>
    </location>
</feature>
<dbReference type="RefSeq" id="WP_125128340.1">
    <property type="nucleotide sequence ID" value="NZ_RHJS01000002.1"/>
</dbReference>
<feature type="transmembrane region" description="Helical" evidence="7">
    <location>
        <begin position="9"/>
        <end position="30"/>
    </location>
</feature>
<sequence length="169" mass="18678">MTIQTLTQFFLQYGAFFIFAIVFLEYLNLPGFPAGLIMPLAGIWAAKGEISFPLVLLISVGAGLSGSWALYFLGRLGGEKLLGFYYRKFPKQQPLIEDKIKMLREKGGVGVFVSKLLPMVRTLISIPAGVVRMDFRVYTVSSAMGVFLWNLVFVGAGYFFGETAIRALA</sequence>
<evidence type="ECO:0000256" key="1">
    <source>
        <dbReference type="ARBA" id="ARBA00004651"/>
    </source>
</evidence>
<keyword evidence="3" id="KW-1003">Cell membrane</keyword>
<evidence type="ECO:0000313" key="10">
    <source>
        <dbReference type="Proteomes" id="UP000274920"/>
    </source>
</evidence>
<keyword evidence="6 7" id="KW-0472">Membrane</keyword>
<dbReference type="EMBL" id="RHJS01000002">
    <property type="protein sequence ID" value="RRK32940.1"/>
    <property type="molecule type" value="Genomic_DNA"/>
</dbReference>
<evidence type="ECO:0000256" key="3">
    <source>
        <dbReference type="ARBA" id="ARBA00022475"/>
    </source>
</evidence>
<keyword evidence="10" id="KW-1185">Reference proteome</keyword>
<dbReference type="Proteomes" id="UP000274920">
    <property type="component" value="Unassembled WGS sequence"/>
</dbReference>
<dbReference type="PANTHER" id="PTHR42709">
    <property type="entry name" value="ALKALINE PHOSPHATASE LIKE PROTEIN"/>
    <property type="match status" value="1"/>
</dbReference>
<dbReference type="GO" id="GO:0005886">
    <property type="term" value="C:plasma membrane"/>
    <property type="evidence" value="ECO:0007669"/>
    <property type="project" value="UniProtKB-SubCell"/>
</dbReference>
<evidence type="ECO:0000256" key="7">
    <source>
        <dbReference type="SAM" id="Phobius"/>
    </source>
</evidence>
<accession>A0A426DJ77</accession>
<comment type="subcellular location">
    <subcellularLocation>
        <location evidence="1">Cell membrane</location>
        <topology evidence="1">Multi-pass membrane protein</topology>
    </subcellularLocation>
</comment>
<organism evidence="9 10">
    <name type="scientific">Schaedlerella arabinosiphila</name>
    <dbReference type="NCBI Taxonomy" id="2044587"/>
    <lineage>
        <taxon>Bacteria</taxon>
        <taxon>Bacillati</taxon>
        <taxon>Bacillota</taxon>
        <taxon>Clostridia</taxon>
        <taxon>Lachnospirales</taxon>
        <taxon>Lachnospiraceae</taxon>
        <taxon>Schaedlerella</taxon>
    </lineage>
</organism>
<reference evidence="9" key="1">
    <citation type="submission" date="2018-10" db="EMBL/GenBank/DDBJ databases">
        <title>Schaedlerella arabinophila gen. nov. sp. nov., isolated from the mouse intestinal tract and comparative analysis with the genome of the closely related altered Schaedler flora strain ASF502.</title>
        <authorList>
            <person name="Miyake S."/>
            <person name="Soh M."/>
            <person name="Seedorf H."/>
        </authorList>
    </citation>
    <scope>NUCLEOTIDE SEQUENCE [LARGE SCALE GENOMIC DNA]</scope>
    <source>
        <strain evidence="9">DSM 106076</strain>
    </source>
</reference>
<dbReference type="PANTHER" id="PTHR42709:SF6">
    <property type="entry name" value="UNDECAPRENYL PHOSPHATE TRANSPORTER A"/>
    <property type="match status" value="1"/>
</dbReference>
<comment type="similarity">
    <text evidence="2">Belongs to the DedA family.</text>
</comment>
<name>A0A426DJ77_9FIRM</name>